<name>A0ABW4AIV6_9ACTN</name>
<dbReference type="InterPro" id="IPR000801">
    <property type="entry name" value="Esterase-like"/>
</dbReference>
<dbReference type="InterPro" id="IPR029058">
    <property type="entry name" value="AB_hydrolase_fold"/>
</dbReference>
<evidence type="ECO:0000313" key="1">
    <source>
        <dbReference type="EMBL" id="MFD1370741.1"/>
    </source>
</evidence>
<organism evidence="1 2">
    <name type="scientific">Actinoplanes sichuanensis</name>
    <dbReference type="NCBI Taxonomy" id="512349"/>
    <lineage>
        <taxon>Bacteria</taxon>
        <taxon>Bacillati</taxon>
        <taxon>Actinomycetota</taxon>
        <taxon>Actinomycetes</taxon>
        <taxon>Micromonosporales</taxon>
        <taxon>Micromonosporaceae</taxon>
        <taxon>Actinoplanes</taxon>
    </lineage>
</organism>
<sequence length="331" mass="36471">MRNRSIAALIAVVLAGSLIAVALVRRGDAETDALRASPEASVPAEVVTRYQSTAAQRQGRVVRVDYTAGSGAATIGKHALVYLPAGYDTQDQQRRYDILYLMHGAGMNAESFLRGSGEPSTFKNLLDHMIEDDRMRPTIVVTPSFYPDGDASLDLHYAGQLDRVFPRELEDDLMPAVESRYRTFARTADAAGFTASRTHRAFGGFSMGAVTTWYVLIDSLDYFAFFMPMAGDCWVIEDSGGSGAPEQTAARLDQAVRESGYRRDEFLITASVGGNDGTRFQMEPQIREMRELTGSFDTSDDGNLRYTVDPDGGHDGESVNRQFYQSMPLFF</sequence>
<protein>
    <submittedName>
        <fullName evidence="1">Alpha/beta hydrolase</fullName>
    </submittedName>
</protein>
<evidence type="ECO:0000313" key="2">
    <source>
        <dbReference type="Proteomes" id="UP001597183"/>
    </source>
</evidence>
<keyword evidence="2" id="KW-1185">Reference proteome</keyword>
<dbReference type="PANTHER" id="PTHR48098">
    <property type="entry name" value="ENTEROCHELIN ESTERASE-RELATED"/>
    <property type="match status" value="1"/>
</dbReference>
<comment type="caution">
    <text evidence="1">The sequence shown here is derived from an EMBL/GenBank/DDBJ whole genome shotgun (WGS) entry which is preliminary data.</text>
</comment>
<dbReference type="GO" id="GO:0016787">
    <property type="term" value="F:hydrolase activity"/>
    <property type="evidence" value="ECO:0007669"/>
    <property type="project" value="UniProtKB-KW"/>
</dbReference>
<reference evidence="2" key="1">
    <citation type="journal article" date="2019" name="Int. J. Syst. Evol. Microbiol.">
        <title>The Global Catalogue of Microorganisms (GCM) 10K type strain sequencing project: providing services to taxonomists for standard genome sequencing and annotation.</title>
        <authorList>
            <consortium name="The Broad Institute Genomics Platform"/>
            <consortium name="The Broad Institute Genome Sequencing Center for Infectious Disease"/>
            <person name="Wu L."/>
            <person name="Ma J."/>
        </authorList>
    </citation>
    <scope>NUCLEOTIDE SEQUENCE [LARGE SCALE GENOMIC DNA]</scope>
    <source>
        <strain evidence="2">CCM 7526</strain>
    </source>
</reference>
<proteinExistence type="predicted"/>
<dbReference type="RefSeq" id="WP_317793496.1">
    <property type="nucleotide sequence ID" value="NZ_AP028461.1"/>
</dbReference>
<dbReference type="EMBL" id="JBHTMK010000044">
    <property type="protein sequence ID" value="MFD1370741.1"/>
    <property type="molecule type" value="Genomic_DNA"/>
</dbReference>
<dbReference type="Proteomes" id="UP001597183">
    <property type="component" value="Unassembled WGS sequence"/>
</dbReference>
<gene>
    <name evidence="1" type="ORF">ACFQ5G_35845</name>
</gene>
<dbReference type="SUPFAM" id="SSF53474">
    <property type="entry name" value="alpha/beta-Hydrolases"/>
    <property type="match status" value="1"/>
</dbReference>
<accession>A0ABW4AIV6</accession>
<dbReference type="Gene3D" id="3.40.50.1820">
    <property type="entry name" value="alpha/beta hydrolase"/>
    <property type="match status" value="1"/>
</dbReference>
<keyword evidence="1" id="KW-0378">Hydrolase</keyword>
<dbReference type="InterPro" id="IPR050583">
    <property type="entry name" value="Mycobacterial_A85_antigen"/>
</dbReference>
<dbReference type="Pfam" id="PF00756">
    <property type="entry name" value="Esterase"/>
    <property type="match status" value="1"/>
</dbReference>